<dbReference type="EMBL" id="LAZR01000243">
    <property type="protein sequence ID" value="KKN79715.1"/>
    <property type="molecule type" value="Genomic_DNA"/>
</dbReference>
<comment type="caution">
    <text evidence="1">The sequence shown here is derived from an EMBL/GenBank/DDBJ whole genome shotgun (WGS) entry which is preliminary data.</text>
</comment>
<sequence>MERLRVLIACEYSGIVREAFKAKGHDAWSCDLLNTEIPGQHIKGDVLEILNDGWDMMIGFPPCTYLATSANAYFLANPERWEKRLKAMLFVWKLWKANVEKIALENPKSVISSWLRKPDQIIHPYYFGDPIPKTTCLWLKNLPVLKYSLKDDMFQKSTAVDPEYVLYNSKKTKSGKSRYSKFGKLGAGHGKERSIFYSGIANAMAAQWS</sequence>
<accession>A0A0F9TES7</accession>
<evidence type="ECO:0000313" key="1">
    <source>
        <dbReference type="EMBL" id="KKN79715.1"/>
    </source>
</evidence>
<evidence type="ECO:0008006" key="2">
    <source>
        <dbReference type="Google" id="ProtNLM"/>
    </source>
</evidence>
<dbReference type="AlphaFoldDB" id="A0A0F9TES7"/>
<gene>
    <name evidence="1" type="ORF">LCGC14_0337370</name>
</gene>
<proteinExistence type="predicted"/>
<protein>
    <recommendedName>
        <fullName evidence="2">DNA cytosine methyltransferase</fullName>
    </recommendedName>
</protein>
<organism evidence="1">
    <name type="scientific">marine sediment metagenome</name>
    <dbReference type="NCBI Taxonomy" id="412755"/>
    <lineage>
        <taxon>unclassified sequences</taxon>
        <taxon>metagenomes</taxon>
        <taxon>ecological metagenomes</taxon>
    </lineage>
</organism>
<reference evidence="1" key="1">
    <citation type="journal article" date="2015" name="Nature">
        <title>Complex archaea that bridge the gap between prokaryotes and eukaryotes.</title>
        <authorList>
            <person name="Spang A."/>
            <person name="Saw J.H."/>
            <person name="Jorgensen S.L."/>
            <person name="Zaremba-Niedzwiedzka K."/>
            <person name="Martijn J."/>
            <person name="Lind A.E."/>
            <person name="van Eijk R."/>
            <person name="Schleper C."/>
            <person name="Guy L."/>
            <person name="Ettema T.J."/>
        </authorList>
    </citation>
    <scope>NUCLEOTIDE SEQUENCE</scope>
</reference>
<name>A0A0F9TES7_9ZZZZ</name>